<feature type="compositionally biased region" description="Basic residues" evidence="1">
    <location>
        <begin position="1"/>
        <end position="12"/>
    </location>
</feature>
<feature type="compositionally biased region" description="Basic and acidic residues" evidence="1">
    <location>
        <begin position="33"/>
        <end position="45"/>
    </location>
</feature>
<reference evidence="2" key="1">
    <citation type="submission" date="2009-01" db="EMBL/GenBank/DDBJ databases">
        <title>Complete sequence of Desulfovibrio desulfuricans subsp. desulfuricans str. ATCC 27774.</title>
        <authorList>
            <consortium name="US DOE Joint Genome Institute"/>
            <person name="Lucas S."/>
            <person name="Copeland A."/>
            <person name="Lapidus A."/>
            <person name="Glavina del Rio T."/>
            <person name="Tice H."/>
            <person name="Bruce D."/>
            <person name="Goodwin L."/>
            <person name="Pitluck S."/>
            <person name="Sims D."/>
            <person name="Lu M."/>
            <person name="Kiss H."/>
            <person name="Meineke L."/>
            <person name="Brettin T."/>
            <person name="Detter J.C."/>
            <person name="Han C."/>
            <person name="Larimer F."/>
            <person name="Land M."/>
            <person name="Hauser L."/>
            <person name="Kyrpides N."/>
            <person name="Ovchinnikova G."/>
            <person name="Hazen T.C."/>
        </authorList>
    </citation>
    <scope>NUCLEOTIDE SEQUENCE [LARGE SCALE GENOMIC DNA]</scope>
    <source>
        <strain evidence="2">ATCC 27774</strain>
    </source>
</reference>
<organism evidence="2">
    <name type="scientific">Desulfovibrio desulfuricans (strain ATCC 27774 / DSM 6949 / MB)</name>
    <dbReference type="NCBI Taxonomy" id="525146"/>
    <lineage>
        <taxon>Bacteria</taxon>
        <taxon>Pseudomonadati</taxon>
        <taxon>Thermodesulfobacteriota</taxon>
        <taxon>Desulfovibrionia</taxon>
        <taxon>Desulfovibrionales</taxon>
        <taxon>Desulfovibrionaceae</taxon>
        <taxon>Desulfovibrio</taxon>
    </lineage>
</organism>
<feature type="region of interest" description="Disordered" evidence="1">
    <location>
        <begin position="1"/>
        <end position="59"/>
    </location>
</feature>
<evidence type="ECO:0000313" key="2">
    <source>
        <dbReference type="EMBL" id="ACL48533.1"/>
    </source>
</evidence>
<proteinExistence type="predicted"/>
<dbReference type="EMBL" id="CP001358">
    <property type="protein sequence ID" value="ACL48533.1"/>
    <property type="molecule type" value="Genomic_DNA"/>
</dbReference>
<gene>
    <name evidence="2" type="ordered locus">Ddes_0624</name>
</gene>
<protein>
    <submittedName>
        <fullName evidence="2">Uncharacterized protein</fullName>
    </submittedName>
</protein>
<dbReference type="HOGENOM" id="CLU_1568192_0_0_7"/>
<dbReference type="KEGG" id="dds:Ddes_0624"/>
<name>B8IYD7_DESDA</name>
<accession>B8IYD7</accession>
<dbReference type="AlphaFoldDB" id="B8IYD7"/>
<evidence type="ECO:0000256" key="1">
    <source>
        <dbReference type="SAM" id="MobiDB-lite"/>
    </source>
</evidence>
<sequence length="170" mass="18674">MPGLHTGRKKRALPSPEFMKGGIRPGRRCGTAKRREADKTAEGHEQWQGSASLKKTKHRLPESIPETRTLLTARQEALRTDRGNVRNIFAILSGSTLRRCGTTNSSAAYMRKARGNAAACCRQGAPRSRSQCGLQPLCRHTPQTACTRTFSSLAAGRQKQDVPGVHLKRT</sequence>